<evidence type="ECO:0000313" key="11">
    <source>
        <dbReference type="Proteomes" id="UP000676386"/>
    </source>
</evidence>
<dbReference type="Gene3D" id="2.170.130.10">
    <property type="entry name" value="TonB-dependent receptor, plug domain"/>
    <property type="match status" value="1"/>
</dbReference>
<dbReference type="Proteomes" id="UP000676386">
    <property type="component" value="Unassembled WGS sequence"/>
</dbReference>
<dbReference type="InterPro" id="IPR023996">
    <property type="entry name" value="TonB-dep_OMP_SusC/RagA"/>
</dbReference>
<evidence type="ECO:0000256" key="5">
    <source>
        <dbReference type="ARBA" id="ARBA00023237"/>
    </source>
</evidence>
<keyword evidence="10" id="KW-0675">Receptor</keyword>
<dbReference type="Pfam" id="PF07715">
    <property type="entry name" value="Plug"/>
    <property type="match status" value="1"/>
</dbReference>
<accession>A0ABS5IVJ9</accession>
<evidence type="ECO:0000256" key="8">
    <source>
        <dbReference type="SAM" id="SignalP"/>
    </source>
</evidence>
<evidence type="ECO:0000256" key="7">
    <source>
        <dbReference type="RuleBase" id="RU003357"/>
    </source>
</evidence>
<evidence type="ECO:0000259" key="9">
    <source>
        <dbReference type="SMART" id="SM00965"/>
    </source>
</evidence>
<dbReference type="InterPro" id="IPR008969">
    <property type="entry name" value="CarboxyPept-like_regulatory"/>
</dbReference>
<dbReference type="InterPro" id="IPR000531">
    <property type="entry name" value="Beta-barrel_TonB"/>
</dbReference>
<dbReference type="Pfam" id="PF07660">
    <property type="entry name" value="STN"/>
    <property type="match status" value="1"/>
</dbReference>
<dbReference type="Pfam" id="PF13715">
    <property type="entry name" value="CarbopepD_reg_2"/>
    <property type="match status" value="1"/>
</dbReference>
<feature type="chain" id="PRO_5045089298" evidence="8">
    <location>
        <begin position="18"/>
        <end position="1118"/>
    </location>
</feature>
<dbReference type="NCBIfam" id="TIGR04056">
    <property type="entry name" value="OMP_RagA_SusC"/>
    <property type="match status" value="1"/>
</dbReference>
<feature type="signal peptide" evidence="8">
    <location>
        <begin position="1"/>
        <end position="17"/>
    </location>
</feature>
<keyword evidence="2" id="KW-0406">Ion transport</keyword>
<keyword evidence="6" id="KW-1134">Transmembrane beta strand</keyword>
<dbReference type="Gene3D" id="3.55.50.30">
    <property type="match status" value="1"/>
</dbReference>
<dbReference type="SUPFAM" id="SSF56935">
    <property type="entry name" value="Porins"/>
    <property type="match status" value="1"/>
</dbReference>
<dbReference type="NCBIfam" id="TIGR04057">
    <property type="entry name" value="SusC_RagA_signa"/>
    <property type="match status" value="1"/>
</dbReference>
<dbReference type="InterPro" id="IPR039426">
    <property type="entry name" value="TonB-dep_rcpt-like"/>
</dbReference>
<name>A0ABS5IVJ9_9BACT</name>
<evidence type="ECO:0000256" key="1">
    <source>
        <dbReference type="ARBA" id="ARBA00022448"/>
    </source>
</evidence>
<protein>
    <submittedName>
        <fullName evidence="10">TonB-dependent receptor</fullName>
    </submittedName>
</protein>
<dbReference type="InterPro" id="IPR011662">
    <property type="entry name" value="Secretin/TonB_short_N"/>
</dbReference>
<comment type="similarity">
    <text evidence="6 7">Belongs to the TonB-dependent receptor family.</text>
</comment>
<comment type="caution">
    <text evidence="10">The sequence shown here is derived from an EMBL/GenBank/DDBJ whole genome shotgun (WGS) entry which is preliminary data.</text>
</comment>
<dbReference type="EMBL" id="JAGTXB010000002">
    <property type="protein sequence ID" value="MBS0026984.1"/>
    <property type="molecule type" value="Genomic_DNA"/>
</dbReference>
<evidence type="ECO:0000313" key="10">
    <source>
        <dbReference type="EMBL" id="MBS0026984.1"/>
    </source>
</evidence>
<dbReference type="RefSeq" id="WP_211972074.1">
    <property type="nucleotide sequence ID" value="NZ_CBFHAM010000084.1"/>
</dbReference>
<dbReference type="SMART" id="SM00965">
    <property type="entry name" value="STN"/>
    <property type="match status" value="1"/>
</dbReference>
<keyword evidence="7" id="KW-0798">TonB box</keyword>
<keyword evidence="8" id="KW-0732">Signal</keyword>
<sequence length="1118" mass="122001">MKMTAFLLLTACLHISAKGLSQQITLSEKNAPLKKVLREVARQAGVSVVYDEALLSSFAPVNVNVTNVSVKEALDICLRNKPLAYVVDGNRITLVNVFPEKGAADSSFTVTGSITNEAGEPIPGATVRIQHSGAGTAADADGKFALRVPNNRVMLLVSFIGYDSKTVPVTAGPLHIRLKPANTALTETVVVGYGIQKKSVVTGAISSVRAADIESQPVTRIEQVLQGRTSGLTVAASSGQPGSASSVRVRGITSFNNNNPLWVIDGVVVDNGGISYLNQYDIESVEVLKDAASQAIYGARAAAGVILVTTKKGKSGKISVSYNGYLGTSAPAHKLKLLDATQYATLRNEVATNDGKPLPFANPSSYGKGTDWQAEIFNNSAIRQNHELSISGGSEKSTFYSSFGYLKQEGVIASAISKYERVNFRLNSTHKITPWLTWGENVGYSYEKNIGIGNTNNEFGGPLSSAINLDPITKAVITDPAESATGQYLQKGARKNAAGQFYGISDQVAQEIANPLAYISTHLGNYNWSHNVVGNTFLEMEPIKGLKFRSTLGAKISFWGDETFTPIFYYNSVTKGTRTSFNRGQHQGYAWNLENTVSYTRSFNKHNITLLAGQGAYMDNRQKETSVLFYDIPAETFEQASLNFKSAAANRISDGKENVDHKVSSLFGRINYNYAEKYLVEGILRRDGSTRFGPNHKYGIFPSYSLGWVASKESFWPENKVIDFLKFRGGYGTVGSDEIDDQAYESTIGSGRNYNFGLNDYTVGYSPNAPANPNLKWESTSQANVGFEATILRNITVAFDWYNKKTKDILMKPRLPLFTGAIANSAANVGSMTNSGVELELGYHAKIGEVEFSANGNASYMQNKVTFLGDGVEKLDDKNVNFQNMPGIVRTQVGHAFNSFYGFQSLGIFQDQKTIDAYTNKDGQKIQPNAKPGDFQWADLDGDGVITDKDRTFIGNPTPSWTYGITLSAAYKGFDIIAFGQGATGNKIFQGLRRLDIPNANWSTKALDRWTPENPSTTHPRLTQSDPNSNYNRLSSFYLEDGGYFRIKTIQLGYSLPSAMVKRIGLQRIRVYVMSENLLTITKYTGYDPEIGGTDALSVDRGVYPQARSFMGGLNVTF</sequence>
<keyword evidence="6" id="KW-0812">Transmembrane</keyword>
<dbReference type="InterPro" id="IPR012910">
    <property type="entry name" value="Plug_dom"/>
</dbReference>
<dbReference type="Gene3D" id="2.60.40.1120">
    <property type="entry name" value="Carboxypeptidase-like, regulatory domain"/>
    <property type="match status" value="1"/>
</dbReference>
<keyword evidence="3" id="KW-0408">Iron</keyword>
<keyword evidence="2" id="KW-0410">Iron transport</keyword>
<dbReference type="InterPro" id="IPR037066">
    <property type="entry name" value="Plug_dom_sf"/>
</dbReference>
<evidence type="ECO:0000256" key="6">
    <source>
        <dbReference type="PROSITE-ProRule" id="PRU01360"/>
    </source>
</evidence>
<keyword evidence="1 6" id="KW-0813">Transport</keyword>
<gene>
    <name evidence="10" type="ORF">KE626_06665</name>
</gene>
<comment type="subcellular location">
    <subcellularLocation>
        <location evidence="6">Cell outer membrane</location>
        <topology evidence="6">Multi-pass membrane protein</topology>
    </subcellularLocation>
</comment>
<evidence type="ECO:0000256" key="2">
    <source>
        <dbReference type="ARBA" id="ARBA00022496"/>
    </source>
</evidence>
<dbReference type="PROSITE" id="PS52016">
    <property type="entry name" value="TONB_DEPENDENT_REC_3"/>
    <property type="match status" value="1"/>
</dbReference>
<reference evidence="10 11" key="1">
    <citation type="submission" date="2021-04" db="EMBL/GenBank/DDBJ databases">
        <title>Chitinophaga sp. nov., isolated from the rhizosphere soil.</title>
        <authorList>
            <person name="He S."/>
        </authorList>
    </citation>
    <scope>NUCLEOTIDE SEQUENCE [LARGE SCALE GENOMIC DNA]</scope>
    <source>
        <strain evidence="10 11">2R12</strain>
    </source>
</reference>
<dbReference type="SUPFAM" id="SSF49464">
    <property type="entry name" value="Carboxypeptidase regulatory domain-like"/>
    <property type="match status" value="1"/>
</dbReference>
<keyword evidence="11" id="KW-1185">Reference proteome</keyword>
<evidence type="ECO:0000256" key="3">
    <source>
        <dbReference type="ARBA" id="ARBA00023004"/>
    </source>
</evidence>
<keyword evidence="5 6" id="KW-0998">Cell outer membrane</keyword>
<dbReference type="Pfam" id="PF00593">
    <property type="entry name" value="TonB_dep_Rec_b-barrel"/>
    <property type="match status" value="1"/>
</dbReference>
<dbReference type="InterPro" id="IPR023997">
    <property type="entry name" value="TonB-dep_OMP_SusC/RagA_CS"/>
</dbReference>
<feature type="domain" description="Secretin/TonB short N-terminal" evidence="9">
    <location>
        <begin position="46"/>
        <end position="97"/>
    </location>
</feature>
<evidence type="ECO:0000256" key="4">
    <source>
        <dbReference type="ARBA" id="ARBA00023136"/>
    </source>
</evidence>
<organism evidence="10 11">
    <name type="scientific">Chitinophaga hostae</name>
    <dbReference type="NCBI Taxonomy" id="2831022"/>
    <lineage>
        <taxon>Bacteria</taxon>
        <taxon>Pseudomonadati</taxon>
        <taxon>Bacteroidota</taxon>
        <taxon>Chitinophagia</taxon>
        <taxon>Chitinophagales</taxon>
        <taxon>Chitinophagaceae</taxon>
        <taxon>Chitinophaga</taxon>
    </lineage>
</organism>
<proteinExistence type="inferred from homology"/>
<keyword evidence="4 6" id="KW-0472">Membrane</keyword>